<dbReference type="SUPFAM" id="SSF52172">
    <property type="entry name" value="CheY-like"/>
    <property type="match status" value="1"/>
</dbReference>
<keyword evidence="18" id="KW-0067">ATP-binding</keyword>
<dbReference type="SMART" id="SM00388">
    <property type="entry name" value="HisKA"/>
    <property type="match status" value="1"/>
</dbReference>
<evidence type="ECO:0000313" key="19">
    <source>
        <dbReference type="Proteomes" id="UP001437460"/>
    </source>
</evidence>
<evidence type="ECO:0000256" key="12">
    <source>
        <dbReference type="ARBA" id="ARBA00024867"/>
    </source>
</evidence>
<dbReference type="Pfam" id="PF00512">
    <property type="entry name" value="HisKA"/>
    <property type="match status" value="1"/>
</dbReference>
<evidence type="ECO:0000256" key="3">
    <source>
        <dbReference type="ARBA" id="ARBA00012438"/>
    </source>
</evidence>
<feature type="transmembrane region" description="Helical" evidence="14">
    <location>
        <begin position="20"/>
        <end position="41"/>
    </location>
</feature>
<comment type="catalytic activity">
    <reaction evidence="1">
        <text>ATP + protein L-histidine = ADP + protein N-phospho-L-histidine.</text>
        <dbReference type="EC" id="2.7.13.3"/>
    </reaction>
</comment>
<gene>
    <name evidence="18" type="ORF">WMO41_15060</name>
</gene>
<dbReference type="InterPro" id="IPR003661">
    <property type="entry name" value="HisK_dim/P_dom"/>
</dbReference>
<dbReference type="InterPro" id="IPR036890">
    <property type="entry name" value="HATPase_C_sf"/>
</dbReference>
<feature type="modified residue" description="4-aspartylphosphate" evidence="13">
    <location>
        <position position="624"/>
    </location>
</feature>
<dbReference type="InterPro" id="IPR003594">
    <property type="entry name" value="HATPase_dom"/>
</dbReference>
<evidence type="ECO:0000256" key="13">
    <source>
        <dbReference type="PROSITE-ProRule" id="PRU00169"/>
    </source>
</evidence>
<dbReference type="EC" id="2.7.13.3" evidence="3"/>
<dbReference type="InterPro" id="IPR036097">
    <property type="entry name" value="HisK_dim/P_sf"/>
</dbReference>
<comment type="function">
    <text evidence="12">May play the central regulatory role in sporulation. It may be an element of the effector pathway responsible for the activation of sporulation genes in response to nutritional stress. Spo0A may act in concert with spo0H (a sigma factor) to control the expression of some genes that are critical to the sporulation process.</text>
</comment>
<evidence type="ECO:0000256" key="2">
    <source>
        <dbReference type="ARBA" id="ARBA00004370"/>
    </source>
</evidence>
<dbReference type="SMART" id="SM00448">
    <property type="entry name" value="REC"/>
    <property type="match status" value="1"/>
</dbReference>
<evidence type="ECO:0000313" key="18">
    <source>
        <dbReference type="EMBL" id="MEQ2564465.1"/>
    </source>
</evidence>
<accession>A0ABV1HQ67</accession>
<evidence type="ECO:0000256" key="1">
    <source>
        <dbReference type="ARBA" id="ARBA00000085"/>
    </source>
</evidence>
<evidence type="ECO:0000256" key="6">
    <source>
        <dbReference type="ARBA" id="ARBA00022679"/>
    </source>
</evidence>
<dbReference type="Gene3D" id="1.10.287.130">
    <property type="match status" value="1"/>
</dbReference>
<dbReference type="CDD" id="cd17546">
    <property type="entry name" value="REC_hyHK_CKI1_RcsC-like"/>
    <property type="match status" value="1"/>
</dbReference>
<dbReference type="SMART" id="SM00387">
    <property type="entry name" value="HATPase_c"/>
    <property type="match status" value="1"/>
</dbReference>
<evidence type="ECO:0000256" key="5">
    <source>
        <dbReference type="ARBA" id="ARBA00022553"/>
    </source>
</evidence>
<keyword evidence="19" id="KW-1185">Reference proteome</keyword>
<evidence type="ECO:0000259" key="17">
    <source>
        <dbReference type="PROSITE" id="PS50839"/>
    </source>
</evidence>
<keyword evidence="6" id="KW-0808">Transferase</keyword>
<reference evidence="18 19" key="1">
    <citation type="submission" date="2024-03" db="EMBL/GenBank/DDBJ databases">
        <title>Human intestinal bacterial collection.</title>
        <authorList>
            <person name="Pauvert C."/>
            <person name="Hitch T.C.A."/>
            <person name="Clavel T."/>
        </authorList>
    </citation>
    <scope>NUCLEOTIDE SEQUENCE [LARGE SCALE GENOMIC DNA]</scope>
    <source>
        <strain evidence="18 19">CLA-AP-H27</strain>
    </source>
</reference>
<comment type="subcellular location">
    <subcellularLocation>
        <location evidence="2">Membrane</location>
    </subcellularLocation>
</comment>
<dbReference type="InterPro" id="IPR042240">
    <property type="entry name" value="CHASE_sf"/>
</dbReference>
<keyword evidence="11 14" id="KW-0472">Membrane</keyword>
<keyword evidence="9 14" id="KW-1133">Transmembrane helix</keyword>
<dbReference type="InterPro" id="IPR006189">
    <property type="entry name" value="CHASE_dom"/>
</dbReference>
<evidence type="ECO:0000259" key="15">
    <source>
        <dbReference type="PROSITE" id="PS50109"/>
    </source>
</evidence>
<dbReference type="Gene3D" id="3.40.50.2300">
    <property type="match status" value="1"/>
</dbReference>
<dbReference type="InterPro" id="IPR004358">
    <property type="entry name" value="Sig_transdc_His_kin-like_C"/>
</dbReference>
<evidence type="ECO:0000256" key="11">
    <source>
        <dbReference type="ARBA" id="ARBA00023136"/>
    </source>
</evidence>
<dbReference type="CDD" id="cd00082">
    <property type="entry name" value="HisKA"/>
    <property type="match status" value="1"/>
</dbReference>
<feature type="domain" description="CHASE" evidence="17">
    <location>
        <begin position="117"/>
        <end position="208"/>
    </location>
</feature>
<evidence type="ECO:0000256" key="8">
    <source>
        <dbReference type="ARBA" id="ARBA00022777"/>
    </source>
</evidence>
<evidence type="ECO:0000256" key="10">
    <source>
        <dbReference type="ARBA" id="ARBA00023012"/>
    </source>
</evidence>
<evidence type="ECO:0000256" key="9">
    <source>
        <dbReference type="ARBA" id="ARBA00022989"/>
    </source>
</evidence>
<dbReference type="InterPro" id="IPR011006">
    <property type="entry name" value="CheY-like_superfamily"/>
</dbReference>
<dbReference type="Proteomes" id="UP001437460">
    <property type="component" value="Unassembled WGS sequence"/>
</dbReference>
<keyword evidence="8" id="KW-0418">Kinase</keyword>
<dbReference type="Gene3D" id="3.30.565.10">
    <property type="entry name" value="Histidine kinase-like ATPase, C-terminal domain"/>
    <property type="match status" value="1"/>
</dbReference>
<evidence type="ECO:0000256" key="14">
    <source>
        <dbReference type="SAM" id="Phobius"/>
    </source>
</evidence>
<feature type="domain" description="Histidine kinase" evidence="15">
    <location>
        <begin position="324"/>
        <end position="547"/>
    </location>
</feature>
<protein>
    <recommendedName>
        <fullName evidence="4">Stage 0 sporulation protein A homolog</fullName>
        <ecNumber evidence="3">2.7.13.3</ecNumber>
    </recommendedName>
</protein>
<dbReference type="SUPFAM" id="SSF47384">
    <property type="entry name" value="Homodimeric domain of signal transducing histidine kinase"/>
    <property type="match status" value="1"/>
</dbReference>
<keyword evidence="7 14" id="KW-0812">Transmembrane</keyword>
<evidence type="ECO:0000256" key="7">
    <source>
        <dbReference type="ARBA" id="ARBA00022692"/>
    </source>
</evidence>
<dbReference type="PROSITE" id="PS50110">
    <property type="entry name" value="RESPONSE_REGULATORY"/>
    <property type="match status" value="1"/>
</dbReference>
<evidence type="ECO:0000256" key="4">
    <source>
        <dbReference type="ARBA" id="ARBA00018672"/>
    </source>
</evidence>
<dbReference type="PANTHER" id="PTHR43047">
    <property type="entry name" value="TWO-COMPONENT HISTIDINE PROTEIN KINASE"/>
    <property type="match status" value="1"/>
</dbReference>
<keyword evidence="18" id="KW-0547">Nucleotide-binding</keyword>
<dbReference type="PRINTS" id="PR00344">
    <property type="entry name" value="BCTRLSENSOR"/>
</dbReference>
<comment type="caution">
    <text evidence="18">The sequence shown here is derived from an EMBL/GenBank/DDBJ whole genome shotgun (WGS) entry which is preliminary data.</text>
</comment>
<dbReference type="PANTHER" id="PTHR43047:SF72">
    <property type="entry name" value="OSMOSENSING HISTIDINE PROTEIN KINASE SLN1"/>
    <property type="match status" value="1"/>
</dbReference>
<dbReference type="SUPFAM" id="SSF55874">
    <property type="entry name" value="ATPase domain of HSP90 chaperone/DNA topoisomerase II/histidine kinase"/>
    <property type="match status" value="1"/>
</dbReference>
<dbReference type="EMBL" id="JBBMFJ010000046">
    <property type="protein sequence ID" value="MEQ2564465.1"/>
    <property type="molecule type" value="Genomic_DNA"/>
</dbReference>
<dbReference type="Gene3D" id="3.30.450.350">
    <property type="entry name" value="CHASE domain"/>
    <property type="match status" value="1"/>
</dbReference>
<dbReference type="PROSITE" id="PS50109">
    <property type="entry name" value="HIS_KIN"/>
    <property type="match status" value="1"/>
</dbReference>
<keyword evidence="5 13" id="KW-0597">Phosphoprotein</keyword>
<dbReference type="RefSeq" id="WP_349230456.1">
    <property type="nucleotide sequence ID" value="NZ_JBBMFJ010000046.1"/>
</dbReference>
<feature type="transmembrane region" description="Helical" evidence="14">
    <location>
        <begin position="270"/>
        <end position="290"/>
    </location>
</feature>
<dbReference type="Pfam" id="PF03924">
    <property type="entry name" value="CHASE"/>
    <property type="match status" value="1"/>
</dbReference>
<dbReference type="Pfam" id="PF00072">
    <property type="entry name" value="Response_reg"/>
    <property type="match status" value="1"/>
</dbReference>
<dbReference type="PROSITE" id="PS50839">
    <property type="entry name" value="CHASE"/>
    <property type="match status" value="1"/>
</dbReference>
<name>A0ABV1HQ67_9FIRM</name>
<proteinExistence type="predicted"/>
<feature type="domain" description="Response regulatory" evidence="16">
    <location>
        <begin position="572"/>
        <end position="692"/>
    </location>
</feature>
<dbReference type="SMART" id="SM01079">
    <property type="entry name" value="CHASE"/>
    <property type="match status" value="1"/>
</dbReference>
<organism evidence="18 19">
    <name type="scientific">Ventrimonas faecis</name>
    <dbReference type="NCBI Taxonomy" id="3133170"/>
    <lineage>
        <taxon>Bacteria</taxon>
        <taxon>Bacillati</taxon>
        <taxon>Bacillota</taxon>
        <taxon>Clostridia</taxon>
        <taxon>Lachnospirales</taxon>
        <taxon>Lachnospiraceae</taxon>
        <taxon>Ventrimonas</taxon>
    </lineage>
</organism>
<evidence type="ECO:0000259" key="16">
    <source>
        <dbReference type="PROSITE" id="PS50110"/>
    </source>
</evidence>
<dbReference type="InterPro" id="IPR001789">
    <property type="entry name" value="Sig_transdc_resp-reg_receiver"/>
</dbReference>
<dbReference type="GO" id="GO:0005524">
    <property type="term" value="F:ATP binding"/>
    <property type="evidence" value="ECO:0007669"/>
    <property type="project" value="UniProtKB-KW"/>
</dbReference>
<dbReference type="InterPro" id="IPR005467">
    <property type="entry name" value="His_kinase_dom"/>
</dbReference>
<sequence length="696" mass="78016">MKKLEDQEKRSGIHGGRMALARMAAVFGITFFTVLGCAGLVNANQEKEEKIQAAFTAESTVSRVESQLNKYLAESNLMKRMVEAGYELDNGQFSTLSSLMQDKNHVIEAHELAKDGIVNKIYPLEGNEEAMGLKLLEYPERSKEARLAMESGQYTIAGPFALQQGGTGALLFDPIYVPDEGGQSRFWGFSILVINWEKFLNEIELERLEAASYHYQIWKRDLETGEKIVIAQCRTPAQGDTYQVPCAVPNDTWYFEIVPKHGWITRTQKIAELILAGCIGVLVTAAYWQYAQWRRKDIIHAMEMEEAAKRAQAASEAKSRFLFNMSHDIRTPMNAIIGFSDLLEKHMDEKERVAEYIDKIRSSSEMLLSLINDVLEMARIESGKAALKTEVGNLKRLTDTIRAAFEPAVAQKELQFSCTLHVEHEYVLCDKTKLREILMNIVSNAIKYTPEGGSITVDITETEAEKPDYASYRIMVQDTGIGMSEEYLPHIFEEFTRERTSTESKVVGAGLGLPIVKSLVDLMGGNIVVKSRAGEGTTMLTRLSFPIAPAAQIQTNLENQKEIMAENLRGKRILLAEDNDLNAEIAMTILEEYGVKTERAVDGVKCLELLKKAPEHYYDAVLMDIQMPNMDGYEATKAIRSLKNSYRKIPVIAMTANAFEEDRKKAFAAGMDGHIAKPVDMQVLFTTLEQIIGAGY</sequence>
<dbReference type="Pfam" id="PF02518">
    <property type="entry name" value="HATPase_c"/>
    <property type="match status" value="1"/>
</dbReference>
<keyword evidence="10" id="KW-0902">Two-component regulatory system</keyword>